<comment type="caution">
    <text evidence="2">The sequence shown here is derived from an EMBL/GenBank/DDBJ whole genome shotgun (WGS) entry which is preliminary data.</text>
</comment>
<accession>A0A0D9AW34</accession>
<sequence length="104" mass="11735">MESGIAWFIALVLVAYPLLAPWRKIFIAAWLVIWFTLWAVLFAYLNNELNHVEEGIISGSVVIGAAILVYSTGSVVRLLFRVAIRHFKTIKAIRNPMVHNDNLA</sequence>
<evidence type="ECO:0000313" key="2">
    <source>
        <dbReference type="EMBL" id="KJH85230.1"/>
    </source>
</evidence>
<keyword evidence="1" id="KW-0472">Membrane</keyword>
<name>A0A0D9AW34_STUST</name>
<organism evidence="2 3">
    <name type="scientific">Stutzerimonas stutzeri</name>
    <name type="common">Pseudomonas stutzeri</name>
    <dbReference type="NCBI Taxonomy" id="316"/>
    <lineage>
        <taxon>Bacteria</taxon>
        <taxon>Pseudomonadati</taxon>
        <taxon>Pseudomonadota</taxon>
        <taxon>Gammaproteobacteria</taxon>
        <taxon>Pseudomonadales</taxon>
        <taxon>Pseudomonadaceae</taxon>
        <taxon>Stutzerimonas</taxon>
    </lineage>
</organism>
<dbReference type="AlphaFoldDB" id="A0A0D9AW34"/>
<feature type="transmembrane region" description="Helical" evidence="1">
    <location>
        <begin position="57"/>
        <end position="80"/>
    </location>
</feature>
<feature type="transmembrane region" description="Helical" evidence="1">
    <location>
        <begin position="6"/>
        <end position="22"/>
    </location>
</feature>
<keyword evidence="1" id="KW-1133">Transmembrane helix</keyword>
<dbReference type="EMBL" id="JYHV01000001">
    <property type="protein sequence ID" value="KJH85230.1"/>
    <property type="molecule type" value="Genomic_DNA"/>
</dbReference>
<evidence type="ECO:0000313" key="3">
    <source>
        <dbReference type="Proteomes" id="UP000032487"/>
    </source>
</evidence>
<gene>
    <name evidence="2" type="ORF">UF78_00205</name>
</gene>
<reference evidence="2 3" key="1">
    <citation type="submission" date="2015-02" db="EMBL/GenBank/DDBJ databases">
        <title>Draft genome sequence of Pseudomonas stutzeri NT0128 isolated from wheat (Triticum turgidum) rhizosphere.</title>
        <authorList>
            <person name="Tovi N."/>
            <person name="Frenk S."/>
            <person name="Hadar Y."/>
            <person name="Minz D."/>
        </authorList>
    </citation>
    <scope>NUCLEOTIDE SEQUENCE [LARGE SCALE GENOMIC DNA]</scope>
    <source>
        <strain evidence="2 3">NT0128</strain>
    </source>
</reference>
<proteinExistence type="predicted"/>
<protein>
    <submittedName>
        <fullName evidence="2">Uncharacterized protein</fullName>
    </submittedName>
</protein>
<keyword evidence="1" id="KW-0812">Transmembrane</keyword>
<dbReference type="PATRIC" id="fig|316.101.peg.4100"/>
<evidence type="ECO:0000256" key="1">
    <source>
        <dbReference type="SAM" id="Phobius"/>
    </source>
</evidence>
<feature type="transmembrane region" description="Helical" evidence="1">
    <location>
        <begin position="27"/>
        <end position="45"/>
    </location>
</feature>
<dbReference type="Proteomes" id="UP000032487">
    <property type="component" value="Unassembled WGS sequence"/>
</dbReference>